<dbReference type="EMBL" id="CP179475">
    <property type="protein sequence ID" value="XPC85759.1"/>
    <property type="molecule type" value="Genomic_DNA"/>
</dbReference>
<reference evidence="1" key="1">
    <citation type="submission" date="2024-11" db="EMBL/GenBank/DDBJ databases">
        <title>Sequencing of Borrelia variable plasmids from multiple Borrelia sensu lato isolates.</title>
        <authorList>
            <person name="Mongodin E.F."/>
            <person name="Rudenko N."/>
            <person name="Fraser C.M."/>
            <person name="Schutzer S."/>
            <person name="Luft B."/>
            <person name="Morgan R."/>
            <person name="Casjens S."/>
            <person name="Qiu W."/>
        </authorList>
    </citation>
    <scope>NUCLEOTIDE SEQUENCE</scope>
    <source>
        <strain evidence="1">SCGT-18</strain>
    </source>
</reference>
<keyword evidence="1" id="KW-0449">Lipoprotein</keyword>
<organism evidence="1 2">
    <name type="scientific">Borreliella carolinensis</name>
    <dbReference type="NCBI Taxonomy" id="478174"/>
    <lineage>
        <taxon>Bacteria</taxon>
        <taxon>Pseudomonadati</taxon>
        <taxon>Spirochaetota</taxon>
        <taxon>Spirochaetia</taxon>
        <taxon>Spirochaetales</taxon>
        <taxon>Borreliaceae</taxon>
        <taxon>Borreliella</taxon>
    </lineage>
</organism>
<evidence type="ECO:0000313" key="2">
    <source>
        <dbReference type="Proteomes" id="UP001304851"/>
    </source>
</evidence>
<accession>A0ACD5GLK0</accession>
<evidence type="ECO:0000313" key="1">
    <source>
        <dbReference type="EMBL" id="XPC85759.1"/>
    </source>
</evidence>
<keyword evidence="1" id="KW-0614">Plasmid</keyword>
<proteinExistence type="predicted"/>
<name>A0ACD5GLK0_9SPIR</name>
<geneLocation type="plasmid" evidence="1 2">
    <name>cp32-10</name>
</geneLocation>
<gene>
    <name evidence="1" type="ORF">QIA18_06710</name>
</gene>
<sequence>MKIINILFCLFLLMLNGCNSNDNDTLKNNAQQTKSRGKRDLTQKETIQEKPKSKEELLREKLNDDQKTYLDWLKTALTGAGEFDKFLGYNENKIKSALDHIKSELDKCTGEHADTQKDTFKQTVQGALNGGIDGFGTSNAVSTCGNGDS</sequence>
<protein>
    <submittedName>
        <fullName evidence="1">Mlp family lipoprotein</fullName>
    </submittedName>
</protein>
<dbReference type="Proteomes" id="UP001304851">
    <property type="component" value="Plasmid cp32-10"/>
</dbReference>
<keyword evidence="2" id="KW-1185">Reference proteome</keyword>